<dbReference type="PROSITE" id="PS51411">
    <property type="entry name" value="PSP1_C"/>
    <property type="match status" value="1"/>
</dbReference>
<accession>A0A1V9Y6T3</accession>
<proteinExistence type="predicted"/>
<dbReference type="AlphaFoldDB" id="A0A1V9Y6T3"/>
<evidence type="ECO:0000256" key="1">
    <source>
        <dbReference type="SAM" id="MobiDB-lite"/>
    </source>
</evidence>
<dbReference type="InterPro" id="IPR047767">
    <property type="entry name" value="PSP1-like"/>
</dbReference>
<feature type="compositionally biased region" description="Low complexity" evidence="1">
    <location>
        <begin position="68"/>
        <end position="78"/>
    </location>
</feature>
<evidence type="ECO:0000313" key="4">
    <source>
        <dbReference type="Proteomes" id="UP000243217"/>
    </source>
</evidence>
<dbReference type="EMBL" id="JNBS01004992">
    <property type="protein sequence ID" value="OQR81435.1"/>
    <property type="molecule type" value="Genomic_DNA"/>
</dbReference>
<gene>
    <name evidence="3" type="ORF">THRCLA_11737</name>
</gene>
<dbReference type="PANTHER" id="PTHR43830">
    <property type="entry name" value="PROTEIN PSP1"/>
    <property type="match status" value="1"/>
</dbReference>
<dbReference type="InterPro" id="IPR007557">
    <property type="entry name" value="PSP1_C"/>
</dbReference>
<dbReference type="Proteomes" id="UP000243217">
    <property type="component" value="Unassembled WGS sequence"/>
</dbReference>
<dbReference type="OrthoDB" id="243127at2759"/>
<sequence length="509" mass="57584">MHLQTPLSEFPVRPELREQDELLDNQHPLPDASAIASQKEWSDFLNKSVLALSLEEPVDEDSTNGMRPKPITTSTPTKKQLRAGSPLVLCMSPLASIPPIPSMVNSPDATNAVNSTSWPTWPASIPDNEDLEEDNNNEHSPLGIPLLSEKHQATENARRLRAKSISTIYGHEHHSTAWNSERQDGLGLSNNPPPLPHLQLPPSPYQSASNMASSMQSVSHFNTRRYSGDFDHFGHRNTLGELPQQPSFLTQPPMPIPNGTRGIRSHSMECHTSSVPRQMQSPYSMARSPVPRQGGMMRQPPLPMKNSNQFEWQRSSNDFAPPLPPDNQFSYANAPSVEFVPEAYYEVQFKRCRKDTFAGISGYKLGDYVKVEGDRGEDVGHVINITTDLKKNGSEAEGKENAPIKRIMRLASEAELNLLREQHKEEQEVLQVCRSKVRQRMLPMNVIDAEYQFDRHKLTFFFEADRRIDFRELVRDLFAIYKTRIWLQQVVSVHKKGMAPEFELADGHN</sequence>
<name>A0A1V9Y6T3_9STRA</name>
<dbReference type="Pfam" id="PF04468">
    <property type="entry name" value="PSP1"/>
    <property type="match status" value="1"/>
</dbReference>
<feature type="region of interest" description="Disordered" evidence="1">
    <location>
        <begin position="1"/>
        <end position="30"/>
    </location>
</feature>
<dbReference type="PANTHER" id="PTHR43830:SF3">
    <property type="entry name" value="PROTEIN PSP1"/>
    <property type="match status" value="1"/>
</dbReference>
<feature type="domain" description="PSP1 C-terminal" evidence="2">
    <location>
        <begin position="405"/>
        <end position="490"/>
    </location>
</feature>
<reference evidence="3 4" key="1">
    <citation type="journal article" date="2014" name="Genome Biol. Evol.">
        <title>The secreted proteins of Achlya hypogyna and Thraustotheca clavata identify the ancestral oomycete secretome and reveal gene acquisitions by horizontal gene transfer.</title>
        <authorList>
            <person name="Misner I."/>
            <person name="Blouin N."/>
            <person name="Leonard G."/>
            <person name="Richards T.A."/>
            <person name="Lane C.E."/>
        </authorList>
    </citation>
    <scope>NUCLEOTIDE SEQUENCE [LARGE SCALE GENOMIC DNA]</scope>
    <source>
        <strain evidence="3 4">ATCC 34112</strain>
    </source>
</reference>
<keyword evidence="4" id="KW-1185">Reference proteome</keyword>
<feature type="compositionally biased region" description="Polar residues" evidence="1">
    <location>
        <begin position="108"/>
        <end position="119"/>
    </location>
</feature>
<dbReference type="NCBIfam" id="NF041131">
    <property type="entry name" value="RicT_YaaT_fam"/>
    <property type="match status" value="1"/>
</dbReference>
<evidence type="ECO:0000259" key="2">
    <source>
        <dbReference type="PROSITE" id="PS51411"/>
    </source>
</evidence>
<evidence type="ECO:0000313" key="3">
    <source>
        <dbReference type="EMBL" id="OQR81435.1"/>
    </source>
</evidence>
<feature type="region of interest" description="Disordered" evidence="1">
    <location>
        <begin position="108"/>
        <end position="140"/>
    </location>
</feature>
<comment type="caution">
    <text evidence="3">The sequence shown here is derived from an EMBL/GenBank/DDBJ whole genome shotgun (WGS) entry which is preliminary data.</text>
</comment>
<protein>
    <recommendedName>
        <fullName evidence="2">PSP1 C-terminal domain-containing protein</fullName>
    </recommendedName>
</protein>
<dbReference type="GO" id="GO:0005737">
    <property type="term" value="C:cytoplasm"/>
    <property type="evidence" value="ECO:0007669"/>
    <property type="project" value="TreeGrafter"/>
</dbReference>
<organism evidence="3 4">
    <name type="scientific">Thraustotheca clavata</name>
    <dbReference type="NCBI Taxonomy" id="74557"/>
    <lineage>
        <taxon>Eukaryota</taxon>
        <taxon>Sar</taxon>
        <taxon>Stramenopiles</taxon>
        <taxon>Oomycota</taxon>
        <taxon>Saprolegniomycetes</taxon>
        <taxon>Saprolegniales</taxon>
        <taxon>Achlyaceae</taxon>
        <taxon>Thraustotheca</taxon>
    </lineage>
</organism>
<feature type="region of interest" description="Disordered" evidence="1">
    <location>
        <begin position="58"/>
        <end position="82"/>
    </location>
</feature>